<proteinExistence type="predicted"/>
<feature type="region of interest" description="Disordered" evidence="1">
    <location>
        <begin position="78"/>
        <end position="107"/>
    </location>
</feature>
<organism evidence="2 3">
    <name type="scientific">Daldinia eschscholtzii</name>
    <dbReference type="NCBI Taxonomy" id="292717"/>
    <lineage>
        <taxon>Eukaryota</taxon>
        <taxon>Fungi</taxon>
        <taxon>Dikarya</taxon>
        <taxon>Ascomycota</taxon>
        <taxon>Pezizomycotina</taxon>
        <taxon>Sordariomycetes</taxon>
        <taxon>Xylariomycetidae</taxon>
        <taxon>Xylariales</taxon>
        <taxon>Hypoxylaceae</taxon>
        <taxon>Daldinia</taxon>
    </lineage>
</organism>
<evidence type="ECO:0000313" key="2">
    <source>
        <dbReference type="EMBL" id="KAK6955960.1"/>
    </source>
</evidence>
<keyword evidence="3" id="KW-1185">Reference proteome</keyword>
<dbReference type="AlphaFoldDB" id="A0AAX6MTG8"/>
<evidence type="ECO:0000313" key="3">
    <source>
        <dbReference type="Proteomes" id="UP001369815"/>
    </source>
</evidence>
<name>A0AAX6MTG8_9PEZI</name>
<accession>A0AAX6MTG8</accession>
<feature type="compositionally biased region" description="Polar residues" evidence="1">
    <location>
        <begin position="1"/>
        <end position="16"/>
    </location>
</feature>
<feature type="region of interest" description="Disordered" evidence="1">
    <location>
        <begin position="1"/>
        <end position="20"/>
    </location>
</feature>
<comment type="caution">
    <text evidence="2">The sequence shown here is derived from an EMBL/GenBank/DDBJ whole genome shotgun (WGS) entry which is preliminary data.</text>
</comment>
<reference evidence="2 3" key="1">
    <citation type="journal article" date="2024" name="Front Chem Biol">
        <title>Unveiling the potential of Daldinia eschscholtzii MFLUCC 19-0629 through bioactivity and bioinformatics studies for enhanced sustainable agriculture production.</title>
        <authorList>
            <person name="Brooks S."/>
            <person name="Weaver J.A."/>
            <person name="Klomchit A."/>
            <person name="Alharthi S.A."/>
            <person name="Onlamun T."/>
            <person name="Nurani R."/>
            <person name="Vong T.K."/>
            <person name="Alberti F."/>
            <person name="Greco C."/>
        </authorList>
    </citation>
    <scope>NUCLEOTIDE SEQUENCE [LARGE SCALE GENOMIC DNA]</scope>
    <source>
        <strain evidence="2">MFLUCC 19-0629</strain>
    </source>
</reference>
<dbReference type="Proteomes" id="UP001369815">
    <property type="component" value="Unassembled WGS sequence"/>
</dbReference>
<protein>
    <submittedName>
        <fullName evidence="2">Uncharacterized protein</fullName>
    </submittedName>
</protein>
<sequence length="254" mass="28366">MLNNSPLRSNNTTPSVKQPLFSPYAAPRSFAPFSHEPQLCPCDQCVATRLSQRMERMDLRSSHLEVAGDKAAANIRQEHHGIRPSRRNSIRRSESGSQARYYQTPPRVVPPPYHPEMAYPEIYIYPKKSHITFPVVNYSAACRAQNGSSWPVCYLAISPKFAEPTDFEEALSPPGSGLAVVARLSKTQKTAPLRMFRDAAELRKESIQLEVWDENAIGVHGKRDHGTDIETGVPNGAEAESSKKKRTENPVQTK</sequence>
<dbReference type="EMBL" id="JBANMG010000003">
    <property type="protein sequence ID" value="KAK6955960.1"/>
    <property type="molecule type" value="Genomic_DNA"/>
</dbReference>
<gene>
    <name evidence="2" type="ORF">Daesc_003607</name>
</gene>
<feature type="region of interest" description="Disordered" evidence="1">
    <location>
        <begin position="220"/>
        <end position="254"/>
    </location>
</feature>
<evidence type="ECO:0000256" key="1">
    <source>
        <dbReference type="SAM" id="MobiDB-lite"/>
    </source>
</evidence>